<dbReference type="InterPro" id="IPR036318">
    <property type="entry name" value="FAD-bd_PCMH-like_sf"/>
</dbReference>
<dbReference type="Pfam" id="PF02873">
    <property type="entry name" value="MurB_C"/>
    <property type="match status" value="1"/>
</dbReference>
<dbReference type="EMBL" id="MEYS01000002">
    <property type="protein sequence ID" value="OGD33870.1"/>
    <property type="molecule type" value="Genomic_DNA"/>
</dbReference>
<dbReference type="PANTHER" id="PTHR21071:SF4">
    <property type="entry name" value="UDP-N-ACETYLENOLPYRUVOYLGLUCOSAMINE REDUCTASE"/>
    <property type="match status" value="1"/>
</dbReference>
<protein>
    <recommendedName>
        <fullName evidence="16">UDP-N-acetylenolpyruvoylglucosamine reductase</fullName>
        <ecNumber evidence="16">1.3.1.98</ecNumber>
    </recommendedName>
    <alternativeName>
        <fullName evidence="16">UDP-N-acetylmuramate dehydrogenase</fullName>
    </alternativeName>
</protein>
<dbReference type="GO" id="GO:0071949">
    <property type="term" value="F:FAD binding"/>
    <property type="evidence" value="ECO:0007669"/>
    <property type="project" value="InterPro"/>
</dbReference>
<dbReference type="SUPFAM" id="SSF56194">
    <property type="entry name" value="Uridine diphospho-N-Acetylenolpyruvylglucosamine reductase, MurB, C-terminal domain"/>
    <property type="match status" value="1"/>
</dbReference>
<comment type="pathway">
    <text evidence="4 16">Cell wall biogenesis; peptidoglycan biosynthesis.</text>
</comment>
<evidence type="ECO:0000256" key="7">
    <source>
        <dbReference type="ARBA" id="ARBA00022630"/>
    </source>
</evidence>
<sequence>MRVKNLPNIREQVSLKDFNTYRIGGAAAYFIEAQDKAAALGAVEAALEDGMPYALLGGGTNTLVPDEGFDGLVVKIAHKNIEVRGDALYADAGVSMGALVQKAKSLSLSGLEWAAGLPGTLGGAIYGNAGSCGRETKDVVETVEAFDIASRAPKTYARQACAFHYRHSAFKERPSVITQAVLRLRKDDPAAIQARMTENMRFRISHQPLSSKSEGCVFKNVEVALSVAAQKLVRENPDFSQWKESAFLSAGFLIDKAGLKNMALGGAKISERHANFMVNEESASARDIIGLIARVQSRVHDAYGIVLEEELRYL</sequence>
<dbReference type="GO" id="GO:0071555">
    <property type="term" value="P:cell wall organization"/>
    <property type="evidence" value="ECO:0007669"/>
    <property type="project" value="UniProtKB-KW"/>
</dbReference>
<keyword evidence="6 16" id="KW-0132">Cell division</keyword>
<comment type="caution">
    <text evidence="18">The sequence shown here is derived from an EMBL/GenBank/DDBJ whole genome shotgun (WGS) entry which is preliminary data.</text>
</comment>
<dbReference type="NCBIfam" id="TIGR00179">
    <property type="entry name" value="murB"/>
    <property type="match status" value="1"/>
</dbReference>
<reference evidence="18 19" key="1">
    <citation type="journal article" date="2016" name="Nat. Commun.">
        <title>Thousands of microbial genomes shed light on interconnected biogeochemical processes in an aquifer system.</title>
        <authorList>
            <person name="Anantharaman K."/>
            <person name="Brown C.T."/>
            <person name="Hug L.A."/>
            <person name="Sharon I."/>
            <person name="Castelle C.J."/>
            <person name="Probst A.J."/>
            <person name="Thomas B.C."/>
            <person name="Singh A."/>
            <person name="Wilkins M.J."/>
            <person name="Karaoz U."/>
            <person name="Brodie E.L."/>
            <person name="Williams K.H."/>
            <person name="Hubbard S.S."/>
            <person name="Banfield J.F."/>
        </authorList>
    </citation>
    <scope>NUCLEOTIDE SEQUENCE [LARGE SCALE GENOMIC DNA]</scope>
</reference>
<dbReference type="GO" id="GO:0051301">
    <property type="term" value="P:cell division"/>
    <property type="evidence" value="ECO:0007669"/>
    <property type="project" value="UniProtKB-KW"/>
</dbReference>
<dbReference type="NCBIfam" id="NF010480">
    <property type="entry name" value="PRK13905.1"/>
    <property type="match status" value="1"/>
</dbReference>
<dbReference type="GO" id="GO:0008762">
    <property type="term" value="F:UDP-N-acetylmuramate dehydrogenase activity"/>
    <property type="evidence" value="ECO:0007669"/>
    <property type="project" value="UniProtKB-UniRule"/>
</dbReference>
<organism evidence="18 19">
    <name type="scientific">Candidatus Azambacteria bacterium RIFCSPLOWO2_01_FULL_46_25</name>
    <dbReference type="NCBI Taxonomy" id="1797298"/>
    <lineage>
        <taxon>Bacteria</taxon>
        <taxon>Candidatus Azamiibacteriota</taxon>
    </lineage>
</organism>
<dbReference type="InterPro" id="IPR016166">
    <property type="entry name" value="FAD-bd_PCMH"/>
</dbReference>
<comment type="catalytic activity">
    <reaction evidence="15 16">
        <text>UDP-N-acetyl-alpha-D-muramate + NADP(+) = UDP-N-acetyl-3-O-(1-carboxyvinyl)-alpha-D-glucosamine + NADPH + H(+)</text>
        <dbReference type="Rhea" id="RHEA:12248"/>
        <dbReference type="ChEBI" id="CHEBI:15378"/>
        <dbReference type="ChEBI" id="CHEBI:57783"/>
        <dbReference type="ChEBI" id="CHEBI:58349"/>
        <dbReference type="ChEBI" id="CHEBI:68483"/>
        <dbReference type="ChEBI" id="CHEBI:70757"/>
        <dbReference type="EC" id="1.3.1.98"/>
    </reaction>
</comment>
<keyword evidence="8 16" id="KW-0274">FAD</keyword>
<dbReference type="Proteomes" id="UP000176650">
    <property type="component" value="Unassembled WGS sequence"/>
</dbReference>
<comment type="cofactor">
    <cofactor evidence="1 16">
        <name>FAD</name>
        <dbReference type="ChEBI" id="CHEBI:57692"/>
    </cofactor>
</comment>
<evidence type="ECO:0000256" key="16">
    <source>
        <dbReference type="HAMAP-Rule" id="MF_00037"/>
    </source>
</evidence>
<dbReference type="GO" id="GO:0005829">
    <property type="term" value="C:cytosol"/>
    <property type="evidence" value="ECO:0007669"/>
    <property type="project" value="TreeGrafter"/>
</dbReference>
<evidence type="ECO:0000256" key="1">
    <source>
        <dbReference type="ARBA" id="ARBA00001974"/>
    </source>
</evidence>
<keyword evidence="7 16" id="KW-0285">Flavoprotein</keyword>
<gene>
    <name evidence="16" type="primary">murB</name>
    <name evidence="18" type="ORF">A2988_00025</name>
</gene>
<evidence type="ECO:0000256" key="5">
    <source>
        <dbReference type="ARBA" id="ARBA00022490"/>
    </source>
</evidence>
<evidence type="ECO:0000313" key="18">
    <source>
        <dbReference type="EMBL" id="OGD33870.1"/>
    </source>
</evidence>
<dbReference type="Gene3D" id="3.90.78.10">
    <property type="entry name" value="UDP-N-acetylenolpyruvoylglucosamine reductase, C-terminal domain"/>
    <property type="match status" value="1"/>
</dbReference>
<comment type="subcellular location">
    <subcellularLocation>
        <location evidence="3 16">Cytoplasm</location>
    </subcellularLocation>
</comment>
<proteinExistence type="inferred from homology"/>
<dbReference type="InterPro" id="IPR016167">
    <property type="entry name" value="FAD-bd_PCMH_sub1"/>
</dbReference>
<evidence type="ECO:0000256" key="6">
    <source>
        <dbReference type="ARBA" id="ARBA00022618"/>
    </source>
</evidence>
<keyword evidence="13 16" id="KW-0131">Cell cycle</keyword>
<dbReference type="HAMAP" id="MF_00037">
    <property type="entry name" value="MurB"/>
    <property type="match status" value="1"/>
</dbReference>
<name>A0A1F5BTA2_9BACT</name>
<dbReference type="UniPathway" id="UPA00219"/>
<dbReference type="EC" id="1.3.1.98" evidence="16"/>
<dbReference type="PANTHER" id="PTHR21071">
    <property type="entry name" value="UDP-N-ACETYLENOLPYRUVOYLGLUCOSAMINE REDUCTASE"/>
    <property type="match status" value="1"/>
</dbReference>
<dbReference type="GO" id="GO:0008360">
    <property type="term" value="P:regulation of cell shape"/>
    <property type="evidence" value="ECO:0007669"/>
    <property type="project" value="UniProtKB-KW"/>
</dbReference>
<dbReference type="Gene3D" id="3.30.43.10">
    <property type="entry name" value="Uridine Diphospho-n-acetylenolpyruvylglucosamine Reductase, domain 2"/>
    <property type="match status" value="1"/>
</dbReference>
<evidence type="ECO:0000256" key="13">
    <source>
        <dbReference type="ARBA" id="ARBA00023306"/>
    </source>
</evidence>
<dbReference type="PROSITE" id="PS51387">
    <property type="entry name" value="FAD_PCMH"/>
    <property type="match status" value="1"/>
</dbReference>
<evidence type="ECO:0000256" key="2">
    <source>
        <dbReference type="ARBA" id="ARBA00003921"/>
    </source>
</evidence>
<keyword evidence="9 16" id="KW-0521">NADP</keyword>
<dbReference type="Pfam" id="PF01565">
    <property type="entry name" value="FAD_binding_4"/>
    <property type="match status" value="1"/>
</dbReference>
<feature type="domain" description="FAD-binding PCMH-type" evidence="17">
    <location>
        <begin position="22"/>
        <end position="187"/>
    </location>
</feature>
<feature type="active site" evidence="16">
    <location>
        <position position="310"/>
    </location>
</feature>
<keyword evidence="12 16" id="KW-0560">Oxidoreductase</keyword>
<evidence type="ECO:0000256" key="12">
    <source>
        <dbReference type="ARBA" id="ARBA00023002"/>
    </source>
</evidence>
<evidence type="ECO:0000256" key="14">
    <source>
        <dbReference type="ARBA" id="ARBA00023316"/>
    </source>
</evidence>
<comment type="function">
    <text evidence="2 16">Cell wall formation.</text>
</comment>
<evidence type="ECO:0000256" key="11">
    <source>
        <dbReference type="ARBA" id="ARBA00022984"/>
    </source>
</evidence>
<evidence type="ECO:0000259" key="17">
    <source>
        <dbReference type="PROSITE" id="PS51387"/>
    </source>
</evidence>
<evidence type="ECO:0000256" key="15">
    <source>
        <dbReference type="ARBA" id="ARBA00048914"/>
    </source>
</evidence>
<dbReference type="InterPro" id="IPR036635">
    <property type="entry name" value="MurB_C_sf"/>
</dbReference>
<dbReference type="InterPro" id="IPR016169">
    <property type="entry name" value="FAD-bd_PCMH_sub2"/>
</dbReference>
<keyword evidence="5 16" id="KW-0963">Cytoplasm</keyword>
<feature type="active site" description="Proton donor" evidence="16">
    <location>
        <position position="216"/>
    </location>
</feature>
<keyword evidence="10 16" id="KW-0133">Cell shape</keyword>
<dbReference type="InterPro" id="IPR006094">
    <property type="entry name" value="Oxid_FAD_bind_N"/>
</dbReference>
<evidence type="ECO:0000256" key="3">
    <source>
        <dbReference type="ARBA" id="ARBA00004496"/>
    </source>
</evidence>
<accession>A0A1F5BTA2</accession>
<comment type="similarity">
    <text evidence="16">Belongs to the MurB family.</text>
</comment>
<feature type="active site" evidence="16">
    <location>
        <position position="166"/>
    </location>
</feature>
<dbReference type="STRING" id="1797298.A2988_00025"/>
<evidence type="ECO:0000256" key="10">
    <source>
        <dbReference type="ARBA" id="ARBA00022960"/>
    </source>
</evidence>
<dbReference type="InterPro" id="IPR011601">
    <property type="entry name" value="MurB_C"/>
</dbReference>
<dbReference type="AlphaFoldDB" id="A0A1F5BTA2"/>
<dbReference type="GO" id="GO:0009252">
    <property type="term" value="P:peptidoglycan biosynthetic process"/>
    <property type="evidence" value="ECO:0007669"/>
    <property type="project" value="UniProtKB-UniRule"/>
</dbReference>
<evidence type="ECO:0000256" key="8">
    <source>
        <dbReference type="ARBA" id="ARBA00022827"/>
    </source>
</evidence>
<dbReference type="Gene3D" id="3.30.465.10">
    <property type="match status" value="1"/>
</dbReference>
<keyword evidence="14 16" id="KW-0961">Cell wall biogenesis/degradation</keyword>
<keyword evidence="11 16" id="KW-0573">Peptidoglycan synthesis</keyword>
<evidence type="ECO:0000256" key="9">
    <source>
        <dbReference type="ARBA" id="ARBA00022857"/>
    </source>
</evidence>
<evidence type="ECO:0000313" key="19">
    <source>
        <dbReference type="Proteomes" id="UP000176650"/>
    </source>
</evidence>
<dbReference type="SUPFAM" id="SSF56176">
    <property type="entry name" value="FAD-binding/transporter-associated domain-like"/>
    <property type="match status" value="1"/>
</dbReference>
<evidence type="ECO:0000256" key="4">
    <source>
        <dbReference type="ARBA" id="ARBA00004752"/>
    </source>
</evidence>
<dbReference type="InterPro" id="IPR003170">
    <property type="entry name" value="MurB"/>
</dbReference>